<evidence type="ECO:0000256" key="1">
    <source>
        <dbReference type="ARBA" id="ARBA00008226"/>
    </source>
</evidence>
<evidence type="ECO:0000259" key="14">
    <source>
        <dbReference type="PROSITE" id="PS50862"/>
    </source>
</evidence>
<evidence type="ECO:0000256" key="5">
    <source>
        <dbReference type="ARBA" id="ARBA00022723"/>
    </source>
</evidence>
<comment type="subcellular location">
    <subcellularLocation>
        <location evidence="13">Cytoplasm</location>
    </subcellularLocation>
</comment>
<protein>
    <recommendedName>
        <fullName evidence="13">Threonine--tRNA ligase</fullName>
        <ecNumber evidence="13">6.1.1.3</ecNumber>
    </recommendedName>
    <alternativeName>
        <fullName evidence="13">Threonyl-tRNA synthetase</fullName>
        <shortName evidence="13">ThrRS</shortName>
    </alternativeName>
</protein>
<dbReference type="FunFam" id="3.40.50.800:FF:000001">
    <property type="entry name" value="Threonine--tRNA ligase"/>
    <property type="match status" value="1"/>
</dbReference>
<dbReference type="SUPFAM" id="SSF55186">
    <property type="entry name" value="ThrRS/AlaRS common domain"/>
    <property type="match status" value="1"/>
</dbReference>
<dbReference type="NCBIfam" id="TIGR00418">
    <property type="entry name" value="thrS"/>
    <property type="match status" value="1"/>
</dbReference>
<keyword evidence="2 13" id="KW-0963">Cytoplasm</keyword>
<dbReference type="PROSITE" id="PS50862">
    <property type="entry name" value="AA_TRNA_LIGASE_II"/>
    <property type="match status" value="1"/>
</dbReference>
<dbReference type="InterPro" id="IPR002314">
    <property type="entry name" value="aa-tRNA-synt_IIb"/>
</dbReference>
<dbReference type="HOGENOM" id="CLU_008554_0_1_0"/>
<evidence type="ECO:0000256" key="10">
    <source>
        <dbReference type="ARBA" id="ARBA00022917"/>
    </source>
</evidence>
<dbReference type="Pfam" id="PF00587">
    <property type="entry name" value="tRNA-synt_2b"/>
    <property type="match status" value="1"/>
</dbReference>
<dbReference type="SMART" id="SM00863">
    <property type="entry name" value="tRNA_SAD"/>
    <property type="match status" value="1"/>
</dbReference>
<sequence>MFELKNANEDMIEIESGSVLNVLKRWEMHKGAVAAKINGRYVDLSAEIAESGLLEAIDGASEEGLDIIRHSAAHLMAQAFQSLYPEAHFGIGPSIKNGFYYDMELPESISEEALPKIEKEMKRLAKRAFPIERQILKKEEAIAFFKERGEKYKVELIEEIEDGTVSLYRQGDYVDLCRGPHVPNTSWIKHFKLLSVAGAYWRGDEKNIMLTRVYGTAFADEESLQTYITRLEEAKNRDHRKIGKELDLFSIQPEGPGFPFFHPKGMAILNKLTEFWRQVHEKNGYCEIRTPLILDRSLWIRSGHWDHYRDNMYFTEIDEMPFAIKPMNCPGGILIYKSQIRSYRDLPLRMAELGIVHRHERSGVLHGLMRVRCFTQDDAHLYCTPEQVKDEIKGIMYLCQYIYRDIFGFKYTMELSTRPENSMGSEEQWNIAETALKEALEETNMQYRVNPGDGAFYGPKIDFHLEDCIGRTWQCGTIQLDFQMPEKFDLTFVGADGKEHRPVMLHRTILGSLERFFGILIEQFAGAFPYWLAPVQVRLLPISEDFLDYARLVQAKLVANNIRVEIDSRDEKLGKKIRDAQIQKIPYMAVIGEKEVASDQVAPRERSRGDLGAMSINSFIDVLMEEKNPLLNK</sequence>
<dbReference type="InterPro" id="IPR006195">
    <property type="entry name" value="aa-tRNA-synth_II"/>
</dbReference>
<comment type="similarity">
    <text evidence="1 13">Belongs to the class-II aminoacyl-tRNA synthetase family.</text>
</comment>
<keyword evidence="6 13" id="KW-0547">Nucleotide-binding</keyword>
<reference evidence="15 16" key="1">
    <citation type="journal article" date="2010" name="Stand. Genomic Sci.">
        <title>Complete genome sequence of Aminobacterium colombiense type strain (ALA-1).</title>
        <authorList>
            <person name="Chertkov O."/>
            <person name="Sikorski J."/>
            <person name="Brambilla E."/>
            <person name="Lapidus A."/>
            <person name="Copeland A."/>
            <person name="Glavina Del Rio T."/>
            <person name="Nolan M."/>
            <person name="Lucas S."/>
            <person name="Tice H."/>
            <person name="Cheng J.F."/>
            <person name="Han C."/>
            <person name="Detter J.C."/>
            <person name="Bruce D."/>
            <person name="Tapia R."/>
            <person name="Goodwin L."/>
            <person name="Pitluck S."/>
            <person name="Liolios K."/>
            <person name="Ivanova N."/>
            <person name="Mavromatis K."/>
            <person name="Ovchinnikova G."/>
            <person name="Pati A."/>
            <person name="Chen A."/>
            <person name="Palaniappan K."/>
            <person name="Land M."/>
            <person name="Hauser L."/>
            <person name="Chang Y.J."/>
            <person name="Jeffries C.D."/>
            <person name="Spring S."/>
            <person name="Rohde M."/>
            <person name="Goker M."/>
            <person name="Bristow J."/>
            <person name="Eisen J.A."/>
            <person name="Markowitz V."/>
            <person name="Hugenholtz P."/>
            <person name="Kyrpides N.C."/>
            <person name="Klenk H.P."/>
        </authorList>
    </citation>
    <scope>NUCLEOTIDE SEQUENCE [LARGE SCALE GENOMIC DNA]</scope>
    <source>
        <strain evidence="16">DSM 12261 / ALA-1</strain>
    </source>
</reference>
<dbReference type="CDD" id="cd00860">
    <property type="entry name" value="ThrRS_anticodon"/>
    <property type="match status" value="1"/>
</dbReference>
<evidence type="ECO:0000256" key="8">
    <source>
        <dbReference type="ARBA" id="ARBA00022840"/>
    </source>
</evidence>
<feature type="region of interest" description="Catalytic" evidence="13">
    <location>
        <begin position="238"/>
        <end position="529"/>
    </location>
</feature>
<feature type="binding site" evidence="13">
    <location>
        <position position="380"/>
    </location>
    <ligand>
        <name>Zn(2+)</name>
        <dbReference type="ChEBI" id="CHEBI:29105"/>
        <note>catalytic</note>
    </ligand>
</feature>
<feature type="binding site" evidence="13">
    <location>
        <position position="329"/>
    </location>
    <ligand>
        <name>Zn(2+)</name>
        <dbReference type="ChEBI" id="CHEBI:29105"/>
        <note>catalytic</note>
    </ligand>
</feature>
<evidence type="ECO:0000256" key="12">
    <source>
        <dbReference type="ARBA" id="ARBA00049515"/>
    </source>
</evidence>
<feature type="binding site" evidence="13">
    <location>
        <position position="506"/>
    </location>
    <ligand>
        <name>Zn(2+)</name>
        <dbReference type="ChEBI" id="CHEBI:29105"/>
        <note>catalytic</note>
    </ligand>
</feature>
<dbReference type="InterPro" id="IPR018163">
    <property type="entry name" value="Thr/Ala-tRNA-synth_IIc_edit"/>
</dbReference>
<accession>D5EE56</accession>
<dbReference type="STRING" id="572547.Amico_0703"/>
<dbReference type="InterPro" id="IPR002320">
    <property type="entry name" value="Thr-tRNA-ligase_IIa"/>
</dbReference>
<evidence type="ECO:0000313" key="15">
    <source>
        <dbReference type="EMBL" id="ADE56838.1"/>
    </source>
</evidence>
<dbReference type="eggNOG" id="COG0441">
    <property type="taxonomic scope" value="Bacteria"/>
</dbReference>
<dbReference type="GO" id="GO:0004829">
    <property type="term" value="F:threonine-tRNA ligase activity"/>
    <property type="evidence" value="ECO:0007669"/>
    <property type="project" value="UniProtKB-UniRule"/>
</dbReference>
<dbReference type="GO" id="GO:0000049">
    <property type="term" value="F:tRNA binding"/>
    <property type="evidence" value="ECO:0007669"/>
    <property type="project" value="UniProtKB-KW"/>
</dbReference>
<keyword evidence="4 13" id="KW-0436">Ligase</keyword>
<dbReference type="AlphaFoldDB" id="D5EE56"/>
<keyword evidence="7 13" id="KW-0862">Zinc</keyword>
<dbReference type="PANTHER" id="PTHR11451:SF44">
    <property type="entry name" value="THREONINE--TRNA LIGASE, CHLOROPLASTIC_MITOCHONDRIAL 2"/>
    <property type="match status" value="1"/>
</dbReference>
<evidence type="ECO:0000256" key="2">
    <source>
        <dbReference type="ARBA" id="ARBA00022490"/>
    </source>
</evidence>
<dbReference type="InterPro" id="IPR012947">
    <property type="entry name" value="tRNA_SAD"/>
</dbReference>
<dbReference type="FunFam" id="3.30.54.20:FF:000002">
    <property type="entry name" value="Threonine--tRNA ligase"/>
    <property type="match status" value="1"/>
</dbReference>
<dbReference type="SUPFAM" id="SSF55681">
    <property type="entry name" value="Class II aaRS and biotin synthetases"/>
    <property type="match status" value="1"/>
</dbReference>
<keyword evidence="10 13" id="KW-0648">Protein biosynthesis</keyword>
<dbReference type="EC" id="6.1.1.3" evidence="13"/>
<name>D5EE56_AMICL</name>
<evidence type="ECO:0000256" key="13">
    <source>
        <dbReference type="HAMAP-Rule" id="MF_00184"/>
    </source>
</evidence>
<dbReference type="SUPFAM" id="SSF52954">
    <property type="entry name" value="Class II aaRS ABD-related"/>
    <property type="match status" value="1"/>
</dbReference>
<dbReference type="InterPro" id="IPR045864">
    <property type="entry name" value="aa-tRNA-synth_II/BPL/LPL"/>
</dbReference>
<keyword evidence="5 13" id="KW-0479">Metal-binding</keyword>
<dbReference type="OrthoDB" id="9802304at2"/>
<evidence type="ECO:0000313" key="16">
    <source>
        <dbReference type="Proteomes" id="UP000002366"/>
    </source>
</evidence>
<dbReference type="FunFam" id="3.30.980.10:FF:000005">
    <property type="entry name" value="Threonyl-tRNA synthetase, mitochondrial"/>
    <property type="match status" value="1"/>
</dbReference>
<dbReference type="GO" id="GO:0005524">
    <property type="term" value="F:ATP binding"/>
    <property type="evidence" value="ECO:0007669"/>
    <property type="project" value="UniProtKB-UniRule"/>
</dbReference>
<dbReference type="KEGG" id="aco:Amico_0703"/>
<dbReference type="PANTHER" id="PTHR11451">
    <property type="entry name" value="THREONINE-TRNA LIGASE"/>
    <property type="match status" value="1"/>
</dbReference>
<dbReference type="Proteomes" id="UP000002366">
    <property type="component" value="Chromosome"/>
</dbReference>
<feature type="domain" description="Aminoacyl-transfer RNA synthetases class-II family profile" evidence="14">
    <location>
        <begin position="262"/>
        <end position="529"/>
    </location>
</feature>
<dbReference type="Pfam" id="PF03129">
    <property type="entry name" value="HGTP_anticodon"/>
    <property type="match status" value="1"/>
</dbReference>
<dbReference type="InterPro" id="IPR004154">
    <property type="entry name" value="Anticodon-bd"/>
</dbReference>
<dbReference type="Gene3D" id="3.40.50.800">
    <property type="entry name" value="Anticodon-binding domain"/>
    <property type="match status" value="1"/>
</dbReference>
<evidence type="ECO:0000256" key="9">
    <source>
        <dbReference type="ARBA" id="ARBA00022884"/>
    </source>
</evidence>
<dbReference type="RefSeq" id="WP_013048104.1">
    <property type="nucleotide sequence ID" value="NC_014011.1"/>
</dbReference>
<dbReference type="GO" id="GO:0046872">
    <property type="term" value="F:metal ion binding"/>
    <property type="evidence" value="ECO:0007669"/>
    <property type="project" value="UniProtKB-KW"/>
</dbReference>
<dbReference type="Pfam" id="PF07973">
    <property type="entry name" value="tRNA_SAD"/>
    <property type="match status" value="1"/>
</dbReference>
<keyword evidence="8 13" id="KW-0067">ATP-binding</keyword>
<evidence type="ECO:0000256" key="11">
    <source>
        <dbReference type="ARBA" id="ARBA00023146"/>
    </source>
</evidence>
<evidence type="ECO:0000256" key="4">
    <source>
        <dbReference type="ARBA" id="ARBA00022598"/>
    </source>
</evidence>
<dbReference type="PRINTS" id="PR01047">
    <property type="entry name" value="TRNASYNTHTHR"/>
</dbReference>
<dbReference type="Gene3D" id="3.30.54.20">
    <property type="match status" value="1"/>
</dbReference>
<dbReference type="InterPro" id="IPR033728">
    <property type="entry name" value="ThrRS_core"/>
</dbReference>
<evidence type="ECO:0000256" key="3">
    <source>
        <dbReference type="ARBA" id="ARBA00022555"/>
    </source>
</evidence>
<dbReference type="InterPro" id="IPR047246">
    <property type="entry name" value="ThrRS_anticodon"/>
</dbReference>
<evidence type="ECO:0000256" key="6">
    <source>
        <dbReference type="ARBA" id="ARBA00022741"/>
    </source>
</evidence>
<keyword evidence="16" id="KW-1185">Reference proteome</keyword>
<comment type="cofactor">
    <cofactor evidence="13">
        <name>Zn(2+)</name>
        <dbReference type="ChEBI" id="CHEBI:29105"/>
    </cofactor>
    <text evidence="13">Binds 1 zinc ion per subunit.</text>
</comment>
<dbReference type="InterPro" id="IPR036621">
    <property type="entry name" value="Anticodon-bd_dom_sf"/>
</dbReference>
<comment type="subunit">
    <text evidence="13">Homodimer.</text>
</comment>
<keyword evidence="9 13" id="KW-0694">RNA-binding</keyword>
<dbReference type="Gene3D" id="3.30.980.10">
    <property type="entry name" value="Threonyl-trna Synthetase, Chain A, domain 2"/>
    <property type="match status" value="1"/>
</dbReference>
<dbReference type="GO" id="GO:0005737">
    <property type="term" value="C:cytoplasm"/>
    <property type="evidence" value="ECO:0007669"/>
    <property type="project" value="UniProtKB-SubCell"/>
</dbReference>
<keyword evidence="3 13" id="KW-0820">tRNA-binding</keyword>
<gene>
    <name evidence="13" type="primary">thrS</name>
    <name evidence="15" type="ordered locus">Amico_0703</name>
</gene>
<comment type="catalytic activity">
    <reaction evidence="12 13">
        <text>tRNA(Thr) + L-threonine + ATP = L-threonyl-tRNA(Thr) + AMP + diphosphate + H(+)</text>
        <dbReference type="Rhea" id="RHEA:24624"/>
        <dbReference type="Rhea" id="RHEA-COMP:9670"/>
        <dbReference type="Rhea" id="RHEA-COMP:9704"/>
        <dbReference type="ChEBI" id="CHEBI:15378"/>
        <dbReference type="ChEBI" id="CHEBI:30616"/>
        <dbReference type="ChEBI" id="CHEBI:33019"/>
        <dbReference type="ChEBI" id="CHEBI:57926"/>
        <dbReference type="ChEBI" id="CHEBI:78442"/>
        <dbReference type="ChEBI" id="CHEBI:78534"/>
        <dbReference type="ChEBI" id="CHEBI:456215"/>
        <dbReference type="EC" id="6.1.1.3"/>
    </reaction>
</comment>
<keyword evidence="11 13" id="KW-0030">Aminoacyl-tRNA synthetase</keyword>
<organism evidence="15 16">
    <name type="scientific">Aminobacterium colombiense (strain DSM 12261 / ALA-1)</name>
    <dbReference type="NCBI Taxonomy" id="572547"/>
    <lineage>
        <taxon>Bacteria</taxon>
        <taxon>Thermotogati</taxon>
        <taxon>Synergistota</taxon>
        <taxon>Synergistia</taxon>
        <taxon>Synergistales</taxon>
        <taxon>Aminobacteriaceae</taxon>
        <taxon>Aminobacterium</taxon>
    </lineage>
</organism>
<dbReference type="FunFam" id="3.30.930.10:FF:000002">
    <property type="entry name" value="Threonine--tRNA ligase"/>
    <property type="match status" value="1"/>
</dbReference>
<evidence type="ECO:0000256" key="7">
    <source>
        <dbReference type="ARBA" id="ARBA00022833"/>
    </source>
</evidence>
<dbReference type="HAMAP" id="MF_00184">
    <property type="entry name" value="Thr_tRNA_synth"/>
    <property type="match status" value="1"/>
</dbReference>
<dbReference type="EMBL" id="CP001997">
    <property type="protein sequence ID" value="ADE56838.1"/>
    <property type="molecule type" value="Genomic_DNA"/>
</dbReference>
<proteinExistence type="inferred from homology"/>
<dbReference type="CDD" id="cd00771">
    <property type="entry name" value="ThrRS_core"/>
    <property type="match status" value="1"/>
</dbReference>
<dbReference type="Gene3D" id="3.30.930.10">
    <property type="entry name" value="Bira Bifunctional Protein, Domain 2"/>
    <property type="match status" value="1"/>
</dbReference>
<dbReference type="GO" id="GO:0006435">
    <property type="term" value="P:threonyl-tRNA aminoacylation"/>
    <property type="evidence" value="ECO:0007669"/>
    <property type="project" value="UniProtKB-UniRule"/>
</dbReference>